<keyword evidence="3" id="KW-1185">Reference proteome</keyword>
<reference evidence="2" key="2">
    <citation type="submission" date="2022-10" db="EMBL/GenBank/DDBJ databases">
        <authorList>
            <consortium name="ENA_rothamsted_submissions"/>
            <consortium name="culmorum"/>
            <person name="King R."/>
        </authorList>
    </citation>
    <scope>NUCLEOTIDE SEQUENCE</scope>
</reference>
<reference evidence="2" key="1">
    <citation type="submission" date="2022-01" db="EMBL/GenBank/DDBJ databases">
        <authorList>
            <person name="King R."/>
        </authorList>
    </citation>
    <scope>NUCLEOTIDE SEQUENCE</scope>
</reference>
<dbReference type="SUPFAM" id="SSF48403">
    <property type="entry name" value="Ankyrin repeat"/>
    <property type="match status" value="1"/>
</dbReference>
<dbReference type="Proteomes" id="UP001153620">
    <property type="component" value="Chromosome 4"/>
</dbReference>
<dbReference type="OrthoDB" id="10251250at2759"/>
<feature type="transmembrane region" description="Helical" evidence="1">
    <location>
        <begin position="559"/>
        <end position="584"/>
    </location>
</feature>
<gene>
    <name evidence="2" type="ORF">CHIRRI_LOCUS14513</name>
</gene>
<evidence type="ECO:0000256" key="1">
    <source>
        <dbReference type="SAM" id="Phobius"/>
    </source>
</evidence>
<keyword evidence="1" id="KW-0812">Transmembrane</keyword>
<evidence type="ECO:0000313" key="3">
    <source>
        <dbReference type="Proteomes" id="UP001153620"/>
    </source>
</evidence>
<dbReference type="AlphaFoldDB" id="A0A9P0JDC9"/>
<name>A0A9P0JDC9_9DIPT</name>
<keyword evidence="1" id="KW-0472">Membrane</keyword>
<dbReference type="EMBL" id="OU895880">
    <property type="protein sequence ID" value="CAH1735235.1"/>
    <property type="molecule type" value="Genomic_DNA"/>
</dbReference>
<keyword evidence="1" id="KW-1133">Transmembrane helix</keyword>
<dbReference type="InterPro" id="IPR036770">
    <property type="entry name" value="Ankyrin_rpt-contain_sf"/>
</dbReference>
<protein>
    <recommendedName>
        <fullName evidence="4">Ankyrin repeat-containing protein</fullName>
    </recommendedName>
</protein>
<proteinExistence type="predicted"/>
<accession>A0A9P0JDC9</accession>
<organism evidence="2 3">
    <name type="scientific">Chironomus riparius</name>
    <dbReference type="NCBI Taxonomy" id="315576"/>
    <lineage>
        <taxon>Eukaryota</taxon>
        <taxon>Metazoa</taxon>
        <taxon>Ecdysozoa</taxon>
        <taxon>Arthropoda</taxon>
        <taxon>Hexapoda</taxon>
        <taxon>Insecta</taxon>
        <taxon>Pterygota</taxon>
        <taxon>Neoptera</taxon>
        <taxon>Endopterygota</taxon>
        <taxon>Diptera</taxon>
        <taxon>Nematocera</taxon>
        <taxon>Chironomoidea</taxon>
        <taxon>Chironomidae</taxon>
        <taxon>Chironominae</taxon>
        <taxon>Chironomus</taxon>
    </lineage>
</organism>
<sequence length="590" mass="68515">MVTIQRTLTVATTTIDHFVLVENVNDYFESAEVLELLNNHQNVLLFELQIHEISNKPNQTELNELAKKCSKNSIVLFLITKNVKRFHLFWKSNKIEHFLELKLYDSCECFNDLRMLMFIADFVASSLRFGHLGLHSAVPITKYSTKIELHLLADHRNFNLLLIASELGDLYIVNFLLDASFTAECQGMNAQTLAYNKRHFDVLLALLNANLRYPQSIEIQDCPDNIKEFANISSSLNEAMLKRDSLKVLEILNKNPQMRHFYDLCNQSAPAFALKNKLWDIYSILVSKNVVFGLYEDFSEFKKMIKKKDRKKLREIHYTESKFLPDNHMHVLVSNSRLAPGTTQHDQKYKITKNAFEILDQNPCIQIILMVVAASRNFRIVFDFNQNSVEHIDPTTDGQIQGLCYLFGRIYIAAKQLLNPNKKFEALGILAHELCHYAMNLVYKNLANPYSFSDSGTEQDFEVISRFCKENCEREDIIKVIYSGYPAQEQHLELIVRVPHLMMHYANNLQRLEEVRWIFKKLFDFFSAKTVPEMKEALSRIQAEAEAQDMKNRRKIRNLTFISILFSILAIIGIVVTFVVHILMFTCKKP</sequence>
<evidence type="ECO:0000313" key="2">
    <source>
        <dbReference type="EMBL" id="CAH1735235.1"/>
    </source>
</evidence>
<evidence type="ECO:0008006" key="4">
    <source>
        <dbReference type="Google" id="ProtNLM"/>
    </source>
</evidence>